<accession>A0A142W3I9</accession>
<dbReference type="InterPro" id="IPR051323">
    <property type="entry name" value="AtsK-like"/>
</dbReference>
<dbReference type="GO" id="GO:0046872">
    <property type="term" value="F:metal ion binding"/>
    <property type="evidence" value="ECO:0007669"/>
    <property type="project" value="UniProtKB-KW"/>
</dbReference>
<reference evidence="8" key="1">
    <citation type="submission" date="2015-11" db="EMBL/GenBank/DDBJ databases">
        <title>Complete genome sequence of a polyethylene glycol-degrading strain Sphingopyxis terrae strain 203-1 (NBRC 15098).</title>
        <authorList>
            <person name="Yoshiyuki O."/>
            <person name="Shouta N."/>
            <person name="Nagata Y."/>
            <person name="Numata M."/>
            <person name="Tsuchikane K."/>
            <person name="Hosoyama A."/>
            <person name="Yamazoe A."/>
            <person name="Tsuda M."/>
            <person name="Fujita N."/>
            <person name="Kawai F."/>
        </authorList>
    </citation>
    <scope>NUCLEOTIDE SEQUENCE [LARGE SCALE GENOMIC DNA]</scope>
    <source>
        <strain evidence="8">203-1</strain>
    </source>
</reference>
<evidence type="ECO:0000256" key="1">
    <source>
        <dbReference type="ARBA" id="ARBA00005896"/>
    </source>
</evidence>
<dbReference type="Proteomes" id="UP000076234">
    <property type="component" value="Chromosome"/>
</dbReference>
<comment type="similarity">
    <text evidence="1">Belongs to the TfdA dioxygenase family.</text>
</comment>
<keyword evidence="2" id="KW-0479">Metal-binding</keyword>
<evidence type="ECO:0000256" key="5">
    <source>
        <dbReference type="ARBA" id="ARBA00023004"/>
    </source>
</evidence>
<keyword evidence="3 7" id="KW-0223">Dioxygenase</keyword>
<dbReference type="Gene3D" id="3.60.130.10">
    <property type="entry name" value="Clavaminate synthase-like"/>
    <property type="match status" value="1"/>
</dbReference>
<protein>
    <submittedName>
        <fullName evidence="7">Taurine dioxygenase</fullName>
    </submittedName>
</protein>
<dbReference type="GO" id="GO:0000908">
    <property type="term" value="F:taurine dioxygenase activity"/>
    <property type="evidence" value="ECO:0007669"/>
    <property type="project" value="TreeGrafter"/>
</dbReference>
<dbReference type="Pfam" id="PF02668">
    <property type="entry name" value="TauD"/>
    <property type="match status" value="1"/>
</dbReference>
<dbReference type="InterPro" id="IPR042098">
    <property type="entry name" value="TauD-like_sf"/>
</dbReference>
<evidence type="ECO:0000256" key="4">
    <source>
        <dbReference type="ARBA" id="ARBA00023002"/>
    </source>
</evidence>
<dbReference type="GO" id="GO:0006790">
    <property type="term" value="P:sulfur compound metabolic process"/>
    <property type="evidence" value="ECO:0007669"/>
    <property type="project" value="TreeGrafter"/>
</dbReference>
<dbReference type="RefSeq" id="WP_062902880.1">
    <property type="nucleotide sequence ID" value="NZ_CP013342.1"/>
</dbReference>
<evidence type="ECO:0000313" key="7">
    <source>
        <dbReference type="EMBL" id="AMU96618.1"/>
    </source>
</evidence>
<evidence type="ECO:0000313" key="8">
    <source>
        <dbReference type="Proteomes" id="UP000076234"/>
    </source>
</evidence>
<dbReference type="InterPro" id="IPR003819">
    <property type="entry name" value="TauD/TfdA-like"/>
</dbReference>
<evidence type="ECO:0000256" key="2">
    <source>
        <dbReference type="ARBA" id="ARBA00022723"/>
    </source>
</evidence>
<dbReference type="EMBL" id="CP013342">
    <property type="protein sequence ID" value="AMU96618.1"/>
    <property type="molecule type" value="Genomic_DNA"/>
</dbReference>
<dbReference type="KEGG" id="ster:AOA14_18630"/>
<dbReference type="AlphaFoldDB" id="A0A142W3I9"/>
<dbReference type="GO" id="GO:0005737">
    <property type="term" value="C:cytoplasm"/>
    <property type="evidence" value="ECO:0007669"/>
    <property type="project" value="TreeGrafter"/>
</dbReference>
<keyword evidence="4" id="KW-0560">Oxidoreductase</keyword>
<dbReference type="SUPFAM" id="SSF51197">
    <property type="entry name" value="Clavaminate synthase-like"/>
    <property type="match status" value="1"/>
</dbReference>
<dbReference type="STRING" id="1219058.AOA14_18630"/>
<dbReference type="PANTHER" id="PTHR30468">
    <property type="entry name" value="ALPHA-KETOGLUTARATE-DEPENDENT SULFONATE DIOXYGENASE"/>
    <property type="match status" value="1"/>
</dbReference>
<organism evidence="7 8">
    <name type="scientific">Sphingopyxis terrae subsp. terrae NBRC 15098</name>
    <dbReference type="NCBI Taxonomy" id="1219058"/>
    <lineage>
        <taxon>Bacteria</taxon>
        <taxon>Pseudomonadati</taxon>
        <taxon>Pseudomonadota</taxon>
        <taxon>Alphaproteobacteria</taxon>
        <taxon>Sphingomonadales</taxon>
        <taxon>Sphingomonadaceae</taxon>
        <taxon>Sphingopyxis</taxon>
    </lineage>
</organism>
<dbReference type="PANTHER" id="PTHR30468:SF1">
    <property type="entry name" value="ALPHA-KETOGLUTARATE-DEPENDENT SULFONATE DIOXYGENASE"/>
    <property type="match status" value="1"/>
</dbReference>
<keyword evidence="5" id="KW-0408">Iron</keyword>
<evidence type="ECO:0000256" key="3">
    <source>
        <dbReference type="ARBA" id="ARBA00022964"/>
    </source>
</evidence>
<reference evidence="7 8" key="2">
    <citation type="journal article" date="2016" name="Genome Announc.">
        <title>Complete Genome Sequence of Sphingopyxis terrae Strain 203-1 (NBRC 111660), a Polyethylene Glycol Degrader.</title>
        <authorList>
            <person name="Ohtsubo Y."/>
            <person name="Nonoyama S."/>
            <person name="Nagata Y."/>
            <person name="Numata M."/>
            <person name="Tsuchikane K."/>
            <person name="Hosoyama A."/>
            <person name="Yamazoe A."/>
            <person name="Tsuda M."/>
            <person name="Fujita N."/>
            <person name="Kawai F."/>
        </authorList>
    </citation>
    <scope>NUCLEOTIDE SEQUENCE [LARGE SCALE GENOMIC DNA]</scope>
    <source>
        <strain evidence="7 8">203-1</strain>
    </source>
</reference>
<proteinExistence type="inferred from homology"/>
<feature type="domain" description="TauD/TfdA-like" evidence="6">
    <location>
        <begin position="6"/>
        <end position="275"/>
    </location>
</feature>
<name>A0A142W3I9_9SPHN</name>
<gene>
    <name evidence="7" type="ORF">AOA14_18630</name>
</gene>
<sequence length="277" mass="30577">MAIAVTPSGASCGATVRGLDLSKSLAADEIDQVRKAWLTHHVLAFPDQKLDIDQLEAFCRQFGELSEDPFFNPLPARKYTAAVKREATDTNRIFAEGWHSDWSFLESPPIGTVLYGVDIPPVGGDTHFSNQQISFESLPDEAKIRLQGMKSIHSSAATYSAQGIYGDTSSHGAMDIRSPNEGGVLQHTHPLILEHPETGRLGIFGGGAYIIGLEGVAKSEALRTLAELNAWQSTEVFVHKQKWEKNMLVMWDNRSVVHKATGGYEGYRRELHRVTVY</sequence>
<evidence type="ECO:0000259" key="6">
    <source>
        <dbReference type="Pfam" id="PF02668"/>
    </source>
</evidence>